<accession>A0A2J8ADV8</accession>
<dbReference type="Proteomes" id="UP000236333">
    <property type="component" value="Unassembled WGS sequence"/>
</dbReference>
<keyword evidence="3" id="KW-1185">Reference proteome</keyword>
<sequence length="278" mass="30275">MSPRYLGHMNWNCLLHNPGGNTVVEAHKPGQLLLTRNGTPVGGVHEQQESTLIAFVVDAGGGYTFLQYDKLTFTAAAQQQQQQQQGAEECKDTAASSRRGRGGLGVPGSKARVLKRLKCKPAAPPAVRRALSPCPARPAGGELQAYHSPSTTLAGDVLPAHPATPIISHNPAIARPYRNSDIRAFNLPIGRPGPGHCGYIGKSFLGEQDSPDAPPYERTMLRTWHWLDEEQGLLAQANVTDCNRMGKHVLPGYLPREGEPAHYQKLFTWPWTDISPSR</sequence>
<gene>
    <name evidence="2" type="ORF">TSOC_002554</name>
</gene>
<name>A0A2J8ADV8_9CHLO</name>
<dbReference type="EMBL" id="PGGS01000049">
    <property type="protein sequence ID" value="PNH10700.1"/>
    <property type="molecule type" value="Genomic_DNA"/>
</dbReference>
<organism evidence="2 3">
    <name type="scientific">Tetrabaena socialis</name>
    <dbReference type="NCBI Taxonomy" id="47790"/>
    <lineage>
        <taxon>Eukaryota</taxon>
        <taxon>Viridiplantae</taxon>
        <taxon>Chlorophyta</taxon>
        <taxon>core chlorophytes</taxon>
        <taxon>Chlorophyceae</taxon>
        <taxon>CS clade</taxon>
        <taxon>Chlamydomonadales</taxon>
        <taxon>Tetrabaenaceae</taxon>
        <taxon>Tetrabaena</taxon>
    </lineage>
</organism>
<evidence type="ECO:0000256" key="1">
    <source>
        <dbReference type="SAM" id="MobiDB-lite"/>
    </source>
</evidence>
<comment type="caution">
    <text evidence="2">The sequence shown here is derived from an EMBL/GenBank/DDBJ whole genome shotgun (WGS) entry which is preliminary data.</text>
</comment>
<evidence type="ECO:0000313" key="3">
    <source>
        <dbReference type="Proteomes" id="UP000236333"/>
    </source>
</evidence>
<protein>
    <submittedName>
        <fullName evidence="2">Uncharacterized protein</fullName>
    </submittedName>
</protein>
<reference evidence="2 3" key="1">
    <citation type="journal article" date="2017" name="Mol. Biol. Evol.">
        <title>The 4-celled Tetrabaena socialis nuclear genome reveals the essential components for genetic control of cell number at the origin of multicellularity in the volvocine lineage.</title>
        <authorList>
            <person name="Featherston J."/>
            <person name="Arakaki Y."/>
            <person name="Hanschen E.R."/>
            <person name="Ferris P.J."/>
            <person name="Michod R.E."/>
            <person name="Olson B.J.S.C."/>
            <person name="Nozaki H."/>
            <person name="Durand P.M."/>
        </authorList>
    </citation>
    <scope>NUCLEOTIDE SEQUENCE [LARGE SCALE GENOMIC DNA]</scope>
    <source>
        <strain evidence="2 3">NIES-571</strain>
    </source>
</reference>
<evidence type="ECO:0000313" key="2">
    <source>
        <dbReference type="EMBL" id="PNH10700.1"/>
    </source>
</evidence>
<dbReference type="OrthoDB" id="527883at2759"/>
<dbReference type="AlphaFoldDB" id="A0A2J8ADV8"/>
<feature type="region of interest" description="Disordered" evidence="1">
    <location>
        <begin position="84"/>
        <end position="108"/>
    </location>
</feature>
<proteinExistence type="predicted"/>